<proteinExistence type="predicted"/>
<evidence type="ECO:0000256" key="2">
    <source>
        <dbReference type="ARBA" id="ARBA00022801"/>
    </source>
</evidence>
<evidence type="ECO:0000259" key="4">
    <source>
        <dbReference type="Pfam" id="PF00233"/>
    </source>
</evidence>
<feature type="domain" description="PDEase" evidence="4">
    <location>
        <begin position="265"/>
        <end position="505"/>
    </location>
</feature>
<evidence type="ECO:0000313" key="6">
    <source>
        <dbReference type="Proteomes" id="UP001530315"/>
    </source>
</evidence>
<dbReference type="SUPFAM" id="SSF109604">
    <property type="entry name" value="HD-domain/PDEase-like"/>
    <property type="match status" value="1"/>
</dbReference>
<feature type="region of interest" description="Disordered" evidence="3">
    <location>
        <begin position="83"/>
        <end position="112"/>
    </location>
</feature>
<dbReference type="InterPro" id="IPR036971">
    <property type="entry name" value="PDEase_catalytic_dom_sf"/>
</dbReference>
<feature type="compositionally biased region" description="Polar residues" evidence="3">
    <location>
        <begin position="83"/>
        <end position="101"/>
    </location>
</feature>
<protein>
    <recommendedName>
        <fullName evidence="4">PDEase domain-containing protein</fullName>
    </recommendedName>
</protein>
<comment type="caution">
    <text evidence="5">The sequence shown here is derived from an EMBL/GenBank/DDBJ whole genome shotgun (WGS) entry which is preliminary data.</text>
</comment>
<name>A0ABD3PAG0_9STRA</name>
<dbReference type="GO" id="GO:0016787">
    <property type="term" value="F:hydrolase activity"/>
    <property type="evidence" value="ECO:0007669"/>
    <property type="project" value="UniProtKB-KW"/>
</dbReference>
<keyword evidence="1" id="KW-0479">Metal-binding</keyword>
<dbReference type="GO" id="GO:0046872">
    <property type="term" value="F:metal ion binding"/>
    <property type="evidence" value="ECO:0007669"/>
    <property type="project" value="UniProtKB-KW"/>
</dbReference>
<dbReference type="InterPro" id="IPR002073">
    <property type="entry name" value="PDEase_catalytic_dom"/>
</dbReference>
<keyword evidence="2" id="KW-0378">Hydrolase</keyword>
<organism evidence="5 6">
    <name type="scientific">Stephanodiscus triporus</name>
    <dbReference type="NCBI Taxonomy" id="2934178"/>
    <lineage>
        <taxon>Eukaryota</taxon>
        <taxon>Sar</taxon>
        <taxon>Stramenopiles</taxon>
        <taxon>Ochrophyta</taxon>
        <taxon>Bacillariophyta</taxon>
        <taxon>Coscinodiscophyceae</taxon>
        <taxon>Thalassiosirophycidae</taxon>
        <taxon>Stephanodiscales</taxon>
        <taxon>Stephanodiscaceae</taxon>
        <taxon>Stephanodiscus</taxon>
    </lineage>
</organism>
<dbReference type="EMBL" id="JALLAZ020000901">
    <property type="protein sequence ID" value="KAL3785140.1"/>
    <property type="molecule type" value="Genomic_DNA"/>
</dbReference>
<feature type="region of interest" description="Disordered" evidence="3">
    <location>
        <begin position="187"/>
        <end position="220"/>
    </location>
</feature>
<dbReference type="Pfam" id="PF00233">
    <property type="entry name" value="PDEase_I"/>
    <property type="match status" value="1"/>
</dbReference>
<gene>
    <name evidence="5" type="ORF">ACHAW5_005301</name>
</gene>
<keyword evidence="6" id="KW-1185">Reference proteome</keyword>
<dbReference type="Proteomes" id="UP001530315">
    <property type="component" value="Unassembled WGS sequence"/>
</dbReference>
<evidence type="ECO:0000313" key="5">
    <source>
        <dbReference type="EMBL" id="KAL3785140.1"/>
    </source>
</evidence>
<dbReference type="AlphaFoldDB" id="A0ABD3PAG0"/>
<sequence length="552" mass="61789">MSFIDLRDDCGGLHPITTDTLPTEIQRQITAQSWDKVTARQPHGSHENGPTKDTLISVVSAILEGRLADVVRHRRKLRLVNGSRSLSSDDGSQGKGNSAEFSSRGDGGKSFEGDLSPAQAAVLLTSTCRNQLRAYVCRIASMYRDNCYHGLEHATHVTMSANKLLEMLHDETMESDDDLDDTKINELSMREPQNSSITKADSAQSTMGEKNVSTPSMGPMNDSASCYNIISVATSRNSNSSDDFNGNYPRPKRSKLLKSFKQDIYPDAFSKFAFAFAAFIHDVDHQGVPNTRLVLEKDQLVELHGNSSVAEKHSINVAFQTLSESDFDEFRSIIFESQDDQFQMHRIVTNVVLSTDIASPERAQLTRMRWNEAFSHNPHGCSLPSDRLSLAGKSDLLSDIATVQASKPQLVPRQSLSETHQVKQPGRSSMKRSLLLNGGQTVEFFSECDDEGDDNDARTALQQCVLMETMLNVADVAHSMQSWETFLFWNRSLFEELHVAFKMGRSEIDPSSDWYKNQLGFYELKDAEMWCIRKAWLGVDEECCFNKGSMVY</sequence>
<dbReference type="PANTHER" id="PTHR11347">
    <property type="entry name" value="CYCLIC NUCLEOTIDE PHOSPHODIESTERASE"/>
    <property type="match status" value="1"/>
</dbReference>
<accession>A0ABD3PAG0</accession>
<feature type="compositionally biased region" description="Polar residues" evidence="3">
    <location>
        <begin position="191"/>
        <end position="220"/>
    </location>
</feature>
<evidence type="ECO:0000256" key="1">
    <source>
        <dbReference type="ARBA" id="ARBA00022723"/>
    </source>
</evidence>
<evidence type="ECO:0000256" key="3">
    <source>
        <dbReference type="SAM" id="MobiDB-lite"/>
    </source>
</evidence>
<reference evidence="5 6" key="1">
    <citation type="submission" date="2024-10" db="EMBL/GenBank/DDBJ databases">
        <title>Updated reference genomes for cyclostephanoid diatoms.</title>
        <authorList>
            <person name="Roberts W.R."/>
            <person name="Alverson A.J."/>
        </authorList>
    </citation>
    <scope>NUCLEOTIDE SEQUENCE [LARGE SCALE GENOMIC DNA]</scope>
    <source>
        <strain evidence="5 6">AJA276-08</strain>
    </source>
</reference>
<dbReference type="Gene3D" id="1.10.1300.10">
    <property type="entry name" value="3'5'-cyclic nucleotide phosphodiesterase, catalytic domain"/>
    <property type="match status" value="1"/>
</dbReference>